<dbReference type="Proteomes" id="UP001140562">
    <property type="component" value="Unassembled WGS sequence"/>
</dbReference>
<proteinExistence type="predicted"/>
<accession>A0A9W8WNM1</accession>
<sequence length="213" mass="24740">MAIKSLRLKLDKLPPADPASNTTSPQLPPLLRLPVELHLEIVSYLSSEQCCRVLDRFTLRLVNRYFYYGLDAPTIDQLRVLESSDCGMYHQVYAFKYCLCLRRADKFADNMLKGDYQKIFWDPVPCLKARWCADCRFDKRSPVRYPRGVHVMVNGVPWLHCIGCDKVKKGTEVGKTPCKELCKDCHARYGCLYVKGHPKRRCKFNPHFYSARK</sequence>
<dbReference type="AlphaFoldDB" id="A0A9W8WNM1"/>
<evidence type="ECO:0008006" key="3">
    <source>
        <dbReference type="Google" id="ProtNLM"/>
    </source>
</evidence>
<evidence type="ECO:0000313" key="2">
    <source>
        <dbReference type="Proteomes" id="UP001140562"/>
    </source>
</evidence>
<gene>
    <name evidence="1" type="ORF">N0V87_010727</name>
</gene>
<evidence type="ECO:0000313" key="1">
    <source>
        <dbReference type="EMBL" id="KAJ4329598.1"/>
    </source>
</evidence>
<dbReference type="SUPFAM" id="SSF81383">
    <property type="entry name" value="F-box domain"/>
    <property type="match status" value="1"/>
</dbReference>
<dbReference type="EMBL" id="JAPEUV010000408">
    <property type="protein sequence ID" value="KAJ4329598.1"/>
    <property type="molecule type" value="Genomic_DNA"/>
</dbReference>
<comment type="caution">
    <text evidence="1">The sequence shown here is derived from an EMBL/GenBank/DDBJ whole genome shotgun (WGS) entry which is preliminary data.</text>
</comment>
<protein>
    <recommendedName>
        <fullName evidence="3">F-box domain-containing protein</fullName>
    </recommendedName>
</protein>
<organism evidence="1 2">
    <name type="scientific">Didymella glomerata</name>
    <dbReference type="NCBI Taxonomy" id="749621"/>
    <lineage>
        <taxon>Eukaryota</taxon>
        <taxon>Fungi</taxon>
        <taxon>Dikarya</taxon>
        <taxon>Ascomycota</taxon>
        <taxon>Pezizomycotina</taxon>
        <taxon>Dothideomycetes</taxon>
        <taxon>Pleosporomycetidae</taxon>
        <taxon>Pleosporales</taxon>
        <taxon>Pleosporineae</taxon>
        <taxon>Didymellaceae</taxon>
        <taxon>Didymella</taxon>
    </lineage>
</organism>
<reference evidence="1" key="1">
    <citation type="submission" date="2022-10" db="EMBL/GenBank/DDBJ databases">
        <title>Tapping the CABI collections for fungal endophytes: first genome assemblies for Collariella, Neodidymelliopsis, Ascochyta clinopodiicola, Didymella pomorum, Didymosphaeria variabile, Neocosmospora piperis and Neocucurbitaria cava.</title>
        <authorList>
            <person name="Hill R."/>
        </authorList>
    </citation>
    <scope>NUCLEOTIDE SEQUENCE</scope>
    <source>
        <strain evidence="1">IMI 360193</strain>
    </source>
</reference>
<name>A0A9W8WNM1_9PLEO</name>
<dbReference type="OrthoDB" id="5281164at2759"/>
<dbReference type="InterPro" id="IPR036047">
    <property type="entry name" value="F-box-like_dom_sf"/>
</dbReference>
<keyword evidence="2" id="KW-1185">Reference proteome</keyword>